<dbReference type="GO" id="GO:0020037">
    <property type="term" value="F:heme binding"/>
    <property type="evidence" value="ECO:0007669"/>
    <property type="project" value="TreeGrafter"/>
</dbReference>
<dbReference type="PANTHER" id="PTHR11220">
    <property type="entry name" value="HEME-BINDING PROTEIN-RELATED"/>
    <property type="match status" value="1"/>
</dbReference>
<evidence type="ECO:0000256" key="1">
    <source>
        <dbReference type="ARBA" id="ARBA00009817"/>
    </source>
</evidence>
<protein>
    <recommendedName>
        <fullName evidence="4">Heme-binding protein 2</fullName>
    </recommendedName>
</protein>
<dbReference type="Gene3D" id="3.20.80.10">
    <property type="entry name" value="Regulatory factor, effector binding domain"/>
    <property type="match status" value="1"/>
</dbReference>
<reference evidence="3" key="1">
    <citation type="submission" date="2015-08" db="EMBL/GenBank/DDBJ databases">
        <authorList>
            <person name="Babu N.S."/>
            <person name="Beckwith C.J."/>
            <person name="Beseler K.G."/>
            <person name="Brison A."/>
            <person name="Carone J.V."/>
            <person name="Caskin T.P."/>
            <person name="Diamond M."/>
            <person name="Durham M.E."/>
            <person name="Foxe J.M."/>
            <person name="Go M."/>
            <person name="Henderson B.A."/>
            <person name="Jones I.B."/>
            <person name="McGettigan J.A."/>
            <person name="Micheletti S.J."/>
            <person name="Nasrallah M.E."/>
            <person name="Ortiz D."/>
            <person name="Piller C.R."/>
            <person name="Privatt S.R."/>
            <person name="Schneider S.L."/>
            <person name="Sharp S."/>
            <person name="Smith T.C."/>
            <person name="Stanton J.D."/>
            <person name="Ullery H.E."/>
            <person name="Wilson R.J."/>
            <person name="Serrano M.G."/>
            <person name="Buck G."/>
            <person name="Lee V."/>
            <person name="Wang Y."/>
            <person name="Carvalho R."/>
            <person name="Voegtly L."/>
            <person name="Shi R."/>
            <person name="Duckworth R."/>
            <person name="Johnson A."/>
            <person name="Loviza R."/>
            <person name="Walstead R."/>
            <person name="Shah Z."/>
            <person name="Kiflezghi M."/>
            <person name="Wade K."/>
            <person name="Ball S.L."/>
            <person name="Bradley K.W."/>
            <person name="Asai D.J."/>
            <person name="Bowman C.A."/>
            <person name="Russell D.A."/>
            <person name="Pope W.H."/>
            <person name="Jacobs-Sera D."/>
            <person name="Hendrix R.W."/>
            <person name="Hatfull G.F."/>
        </authorList>
    </citation>
    <scope>NUCLEOTIDE SEQUENCE</scope>
</reference>
<evidence type="ECO:0008006" key="4">
    <source>
        <dbReference type="Google" id="ProtNLM"/>
    </source>
</evidence>
<dbReference type="InterPro" id="IPR006917">
    <property type="entry name" value="SOUL_heme-bd"/>
</dbReference>
<dbReference type="PANTHER" id="PTHR11220:SF72">
    <property type="entry name" value="HEME-BINDING PROTEIN 2-LIKE ISOFORM X2"/>
    <property type="match status" value="1"/>
</dbReference>
<dbReference type="InterPro" id="IPR011256">
    <property type="entry name" value="Reg_factor_effector_dom_sf"/>
</dbReference>
<evidence type="ECO:0000313" key="3">
    <source>
        <dbReference type="EMBL" id="JAT74854.1"/>
    </source>
</evidence>
<comment type="similarity">
    <text evidence="1">Belongs to the HEBP family.</text>
</comment>
<dbReference type="EMBL" id="GDKF01003768">
    <property type="protein sequence ID" value="JAT74854.1"/>
    <property type="molecule type" value="Transcribed_RNA"/>
</dbReference>
<gene>
    <name evidence="3" type="ORF">g.7697</name>
</gene>
<organism evidence="3">
    <name type="scientific">Auxenochlorella protothecoides</name>
    <name type="common">Green microalga</name>
    <name type="synonym">Chlorella protothecoides</name>
    <dbReference type="NCBI Taxonomy" id="3075"/>
    <lineage>
        <taxon>Eukaryota</taxon>
        <taxon>Viridiplantae</taxon>
        <taxon>Chlorophyta</taxon>
        <taxon>core chlorophytes</taxon>
        <taxon>Trebouxiophyceae</taxon>
        <taxon>Chlorellales</taxon>
        <taxon>Chlorellaceae</taxon>
        <taxon>Auxenochlorella</taxon>
    </lineage>
</organism>
<dbReference type="SUPFAM" id="SSF55136">
    <property type="entry name" value="Probable bacterial effector-binding domain"/>
    <property type="match status" value="1"/>
</dbReference>
<proteinExistence type="inferred from homology"/>
<feature type="non-terminal residue" evidence="3">
    <location>
        <position position="1"/>
    </location>
</feature>
<dbReference type="Pfam" id="PF04832">
    <property type="entry name" value="SOUL"/>
    <property type="match status" value="1"/>
</dbReference>
<keyword evidence="2" id="KW-0732">Signal</keyword>
<feature type="chain" id="PRO_5008901409" description="Heme-binding protein 2" evidence="2">
    <location>
        <begin position="39"/>
        <end position="271"/>
    </location>
</feature>
<accession>A0A1D2A6Q2</accession>
<name>A0A1D2A6Q2_AUXPR</name>
<evidence type="ECO:0000256" key="2">
    <source>
        <dbReference type="SAM" id="SignalP"/>
    </source>
</evidence>
<sequence length="271" mass="30710">GGANQIIHLHPIPRYIFAMGSMCRVLLVLSAIALQACGSSDAARQGDSSGPIEWKPPSFCNEKECPRYKELHDGDGFELRTYEAAEWAMTTVGKEHEPIAALFAGIGNLVSYFAGANEANQTIEGTVPFVQAFHLPFHEHGGHHHRKHGRDGDPPHHRRHRQHDYVFALYIPRDLQGKAPKPSNGTNVRLVKTSEYSVAVRSFSGFPKPWKVLRELRSLWRALEDSESDIRFHREVFFLASYSPPQQLRHRHTEVVVPVDLQRTEDVFSYI</sequence>
<dbReference type="AlphaFoldDB" id="A0A1D2A6Q2"/>
<feature type="signal peptide" evidence="2">
    <location>
        <begin position="1"/>
        <end position="38"/>
    </location>
</feature>